<dbReference type="InterPro" id="IPR036047">
    <property type="entry name" value="F-box-like_dom_sf"/>
</dbReference>
<evidence type="ECO:0008006" key="4">
    <source>
        <dbReference type="Google" id="ProtNLM"/>
    </source>
</evidence>
<comment type="caution">
    <text evidence="2">The sequence shown here is derived from an EMBL/GenBank/DDBJ whole genome shotgun (WGS) entry which is preliminary data.</text>
</comment>
<reference evidence="2" key="1">
    <citation type="journal article" date="2020" name="Fungal Divers.">
        <title>Resolving the Mortierellaceae phylogeny through synthesis of multi-gene phylogenetics and phylogenomics.</title>
        <authorList>
            <person name="Vandepol N."/>
            <person name="Liber J."/>
            <person name="Desiro A."/>
            <person name="Na H."/>
            <person name="Kennedy M."/>
            <person name="Barry K."/>
            <person name="Grigoriev I.V."/>
            <person name="Miller A.N."/>
            <person name="O'Donnell K."/>
            <person name="Stajich J.E."/>
            <person name="Bonito G."/>
        </authorList>
    </citation>
    <scope>NUCLEOTIDE SEQUENCE</scope>
    <source>
        <strain evidence="2">NRRL 2591</strain>
    </source>
</reference>
<feature type="compositionally biased region" description="Low complexity" evidence="1">
    <location>
        <begin position="8"/>
        <end position="23"/>
    </location>
</feature>
<proteinExistence type="predicted"/>
<dbReference type="AlphaFoldDB" id="A0A9P6F601"/>
<feature type="region of interest" description="Disordered" evidence="1">
    <location>
        <begin position="1"/>
        <end position="23"/>
    </location>
</feature>
<protein>
    <recommendedName>
        <fullName evidence="4">F-box domain-containing protein</fullName>
    </recommendedName>
</protein>
<accession>A0A9P6F601</accession>
<dbReference type="SUPFAM" id="SSF81383">
    <property type="entry name" value="F-box domain"/>
    <property type="match status" value="1"/>
</dbReference>
<dbReference type="Proteomes" id="UP000723463">
    <property type="component" value="Unassembled WGS sequence"/>
</dbReference>
<gene>
    <name evidence="2" type="ORF">EC957_001727</name>
</gene>
<keyword evidence="3" id="KW-1185">Reference proteome</keyword>
<sequence>MCLQQQPSINSSSNSNKNINNNTTTTAATRTLNLPEIRFLISTYLPPRHCVSCLLVSKSFYTTFLPQIWRSPNLYPYPLTSKNAHFSAALVRKHGHLLQEIGPLFSAKQFSFLAGVRLEGLRSVTMHQLRTLHDSEAFDKVLLSQRQLGVVLRLEEFTSHGHAMDAESLVGLGILPCSLTPFSKTEMSVAQFRWGTTALINSLLTSAFSDVKIKRIESTHHQSRDKCILDGMMPGILRHARSLVAVSLSAFNLKPTFHNPTPPPSPQLDPSDTMFSKLMRSCPYLRILSIPDYTARIESFEQAEEWACQDLESLHVKVQGLDEVDACLTKIVALRNSNTWRSSGQMEVEGDGIGDRVIKSLIGLCCLKAVWLGTKVVYLATIP</sequence>
<evidence type="ECO:0000256" key="1">
    <source>
        <dbReference type="SAM" id="MobiDB-lite"/>
    </source>
</evidence>
<name>A0A9P6F601_9FUNG</name>
<evidence type="ECO:0000313" key="2">
    <source>
        <dbReference type="EMBL" id="KAF9542672.1"/>
    </source>
</evidence>
<evidence type="ECO:0000313" key="3">
    <source>
        <dbReference type="Proteomes" id="UP000723463"/>
    </source>
</evidence>
<organism evidence="2 3">
    <name type="scientific">Mortierella hygrophila</name>
    <dbReference type="NCBI Taxonomy" id="979708"/>
    <lineage>
        <taxon>Eukaryota</taxon>
        <taxon>Fungi</taxon>
        <taxon>Fungi incertae sedis</taxon>
        <taxon>Mucoromycota</taxon>
        <taxon>Mortierellomycotina</taxon>
        <taxon>Mortierellomycetes</taxon>
        <taxon>Mortierellales</taxon>
        <taxon>Mortierellaceae</taxon>
        <taxon>Mortierella</taxon>
    </lineage>
</organism>
<dbReference type="EMBL" id="JAAAXW010000132">
    <property type="protein sequence ID" value="KAF9542672.1"/>
    <property type="molecule type" value="Genomic_DNA"/>
</dbReference>